<name>A0A7D9HLG8_PARCT</name>
<organism evidence="3 4">
    <name type="scientific">Paramuricea clavata</name>
    <name type="common">Red gorgonian</name>
    <name type="synonym">Violescent sea-whip</name>
    <dbReference type="NCBI Taxonomy" id="317549"/>
    <lineage>
        <taxon>Eukaryota</taxon>
        <taxon>Metazoa</taxon>
        <taxon>Cnidaria</taxon>
        <taxon>Anthozoa</taxon>
        <taxon>Octocorallia</taxon>
        <taxon>Malacalcyonacea</taxon>
        <taxon>Plexauridae</taxon>
        <taxon>Paramuricea</taxon>
    </lineage>
</organism>
<proteinExistence type="predicted"/>
<evidence type="ECO:0000313" key="4">
    <source>
        <dbReference type="Proteomes" id="UP001152795"/>
    </source>
</evidence>
<dbReference type="EMBL" id="CACRXK020000882">
    <property type="protein sequence ID" value="CAB3985527.1"/>
    <property type="molecule type" value="Genomic_DNA"/>
</dbReference>
<evidence type="ECO:0000313" key="3">
    <source>
        <dbReference type="EMBL" id="CAB3985527.1"/>
    </source>
</evidence>
<dbReference type="Pfam" id="PF00078">
    <property type="entry name" value="RVT_1"/>
    <property type="match status" value="1"/>
</dbReference>
<keyword evidence="4" id="KW-1185">Reference proteome</keyword>
<evidence type="ECO:0000256" key="2">
    <source>
        <dbReference type="SAM" id="MobiDB-lite"/>
    </source>
</evidence>
<dbReference type="InterPro" id="IPR000477">
    <property type="entry name" value="RT_dom"/>
</dbReference>
<gene>
    <name evidence="3" type="ORF">PACLA_8A018056</name>
</gene>
<dbReference type="PANTHER" id="PTHR19446">
    <property type="entry name" value="REVERSE TRANSCRIPTASES"/>
    <property type="match status" value="1"/>
</dbReference>
<feature type="coiled-coil region" evidence="1">
    <location>
        <begin position="230"/>
        <end position="271"/>
    </location>
</feature>
<dbReference type="InterPro" id="IPR043502">
    <property type="entry name" value="DNA/RNA_pol_sf"/>
</dbReference>
<accession>A0A7D9HLG8</accession>
<comment type="caution">
    <text evidence="3">The sequence shown here is derived from an EMBL/GenBank/DDBJ whole genome shotgun (WGS) entry which is preliminary data.</text>
</comment>
<reference evidence="3" key="1">
    <citation type="submission" date="2020-04" db="EMBL/GenBank/DDBJ databases">
        <authorList>
            <person name="Alioto T."/>
            <person name="Alioto T."/>
            <person name="Gomez Garrido J."/>
        </authorList>
    </citation>
    <scope>NUCLEOTIDE SEQUENCE</scope>
    <source>
        <strain evidence="3">A484AB</strain>
    </source>
</reference>
<evidence type="ECO:0000256" key="1">
    <source>
        <dbReference type="SAM" id="Coils"/>
    </source>
</evidence>
<feature type="region of interest" description="Disordered" evidence="2">
    <location>
        <begin position="357"/>
        <end position="410"/>
    </location>
</feature>
<dbReference type="Proteomes" id="UP001152795">
    <property type="component" value="Unassembled WGS sequence"/>
</dbReference>
<dbReference type="SUPFAM" id="SSF56672">
    <property type="entry name" value="DNA/RNA polymerases"/>
    <property type="match status" value="1"/>
</dbReference>
<dbReference type="CDD" id="cd01650">
    <property type="entry name" value="RT_nLTR_like"/>
    <property type="match status" value="1"/>
</dbReference>
<feature type="compositionally biased region" description="Polar residues" evidence="2">
    <location>
        <begin position="357"/>
        <end position="393"/>
    </location>
</feature>
<sequence>MLKSLDTAKATGPDGIPAKLLKETADVIAPSLCTLFNKSISSGSLPDEWKTANIVPIHKKGDNEHAENYRPISLLCIISKVLERCVLNNVKYRLLEAVNICQHGFISGRSCVTNLIDALNYVGSCLDRGGQIDMIYMDMSKAFDKVNHDVLIQKLRNDYGFGGNLLRWFRSYLTNRKQRVTVFGATSNPLSVTSGVPQGSILGPALFLLYVNDLPSTVKSSQVGNCKSSLENTKAKLESCEIELNKNEENIAKHESNFQKLSKDLEKLRKETKEIGKVKSISKNPLAITIENQSSESNKNIYVEAANTILSSEEIKTKKTDKAKSIRENSLATTIEILSPEANKNTYAAAVNINANLSPENHSSVPKTNPTKHSSKDSSQLLKPAKGNNSPNKQHSHEAHSDHSATSSVNDDHDLFVGVEKRKIKRLYLGGVREGVTDKLISNYINKKGITPTFVRLMKSKRKGTVAVRVNVLSEDFDRASEKDFWPKHVYVREWLSKQKWVNKNSSNVGPTKIDEN</sequence>
<dbReference type="AlphaFoldDB" id="A0A7D9HLG8"/>
<dbReference type="PROSITE" id="PS50878">
    <property type="entry name" value="RT_POL"/>
    <property type="match status" value="1"/>
</dbReference>
<keyword evidence="1" id="KW-0175">Coiled coil</keyword>
<dbReference type="OrthoDB" id="5985347at2759"/>
<protein>
    <submittedName>
        <fullName evidence="3">Uncharacterized protein</fullName>
    </submittedName>
</protein>